<reference evidence="1 2" key="1">
    <citation type="submission" date="2020-04" db="EMBL/GenBank/DDBJ databases">
        <title>MicrobeNet Type strains.</title>
        <authorList>
            <person name="Nicholson A.C."/>
        </authorList>
    </citation>
    <scope>NUCLEOTIDE SEQUENCE [LARGE SCALE GENOMIC DNA]</scope>
    <source>
        <strain evidence="1 2">DSM 44960</strain>
    </source>
</reference>
<evidence type="ECO:0000313" key="1">
    <source>
        <dbReference type="EMBL" id="NKX91350.1"/>
    </source>
</evidence>
<evidence type="ECO:0008006" key="3">
    <source>
        <dbReference type="Google" id="ProtNLM"/>
    </source>
</evidence>
<dbReference type="AlphaFoldDB" id="A0A846WFD7"/>
<protein>
    <recommendedName>
        <fullName evidence="3">Excreted virulence factor EspC (Type VII ESX diderm)</fullName>
    </recommendedName>
</protein>
<organism evidence="1 2">
    <name type="scientific">Nocardia coubleae</name>
    <dbReference type="NCBI Taxonomy" id="356147"/>
    <lineage>
        <taxon>Bacteria</taxon>
        <taxon>Bacillati</taxon>
        <taxon>Actinomycetota</taxon>
        <taxon>Actinomycetes</taxon>
        <taxon>Mycobacteriales</taxon>
        <taxon>Nocardiaceae</taxon>
        <taxon>Nocardia</taxon>
    </lineage>
</organism>
<evidence type="ECO:0000313" key="2">
    <source>
        <dbReference type="Proteomes" id="UP000572007"/>
    </source>
</evidence>
<gene>
    <name evidence="1" type="ORF">HGA10_29110</name>
</gene>
<dbReference type="EMBL" id="JAAXOM010000011">
    <property type="protein sequence ID" value="NKX91350.1"/>
    <property type="molecule type" value="Genomic_DNA"/>
</dbReference>
<dbReference type="RefSeq" id="WP_067636933.1">
    <property type="nucleotide sequence ID" value="NZ_JAAXOM010000011.1"/>
</dbReference>
<accession>A0A846WFD7</accession>
<keyword evidence="2" id="KW-1185">Reference proteome</keyword>
<sequence length="376" mass="39635">MNDMAVQVAVLDGFGLDLQEVGANFSSNASRMLSGLSIPSGSAGLLASLSTPFENFKATLSAAHEQDLTNLASYQTNLATASREFQGTDHVAAQAISTLSSSGLSDLAVAGNNMVSGGLTRFTGLQLPTLPLVEDEQFTVRQVVESAVQSLMHFDEPLSRAIGIKPAADYLVPLAADWEALETLGGRIRQLGFNDFVASENLSSGVRWLQGNWTGGAGEAFASTASRLAQAVAVRSSDLDVVSKIIANGAACLERLVYNQAMGWSSGLSQPLSMLGFTLPLGAWAQLIDRPMSQSNKSQIVSAVDTLKAASDARRDAITTMIGKISRALEYTPGSTAPVYSAAEYEVPDKVIADLGTTRYGYGNNVWWEASLASPA</sequence>
<proteinExistence type="predicted"/>
<name>A0A846WFD7_9NOCA</name>
<comment type="caution">
    <text evidence="1">The sequence shown here is derived from an EMBL/GenBank/DDBJ whole genome shotgun (WGS) entry which is preliminary data.</text>
</comment>
<dbReference type="Proteomes" id="UP000572007">
    <property type="component" value="Unassembled WGS sequence"/>
</dbReference>